<dbReference type="PROSITE" id="PS50109">
    <property type="entry name" value="HIS_KIN"/>
    <property type="match status" value="1"/>
</dbReference>
<dbReference type="InterPro" id="IPR003594">
    <property type="entry name" value="HATPase_dom"/>
</dbReference>
<keyword evidence="3" id="KW-0597">Phosphoprotein</keyword>
<dbReference type="Gene3D" id="3.30.450.20">
    <property type="entry name" value="PAS domain"/>
    <property type="match status" value="3"/>
</dbReference>
<dbReference type="Gene3D" id="2.10.70.100">
    <property type="match status" value="1"/>
</dbReference>
<dbReference type="NCBIfam" id="TIGR00229">
    <property type="entry name" value="sensory_box"/>
    <property type="match status" value="2"/>
</dbReference>
<keyword evidence="4" id="KW-0808">Transferase</keyword>
<dbReference type="Proteomes" id="UP001211005">
    <property type="component" value="Chromosome"/>
</dbReference>
<dbReference type="Gene3D" id="3.30.565.10">
    <property type="entry name" value="Histidine kinase-like ATPase, C-terminal domain"/>
    <property type="match status" value="1"/>
</dbReference>
<dbReference type="Pfam" id="PF08447">
    <property type="entry name" value="PAS_3"/>
    <property type="match status" value="1"/>
</dbReference>
<comment type="catalytic activity">
    <reaction evidence="1">
        <text>ATP + protein L-histidine = ADP + protein N-phospho-L-histidine.</text>
        <dbReference type="EC" id="2.7.13.3"/>
    </reaction>
</comment>
<dbReference type="InterPro" id="IPR035965">
    <property type="entry name" value="PAS-like_dom_sf"/>
</dbReference>
<dbReference type="InterPro" id="IPR052162">
    <property type="entry name" value="Sensor_kinase/Photoreceptor"/>
</dbReference>
<evidence type="ECO:0000256" key="5">
    <source>
        <dbReference type="ARBA" id="ARBA00022777"/>
    </source>
</evidence>
<feature type="domain" description="PAS" evidence="7">
    <location>
        <begin position="257"/>
        <end position="295"/>
    </location>
</feature>
<name>A0ABY7LUD0_9BACT</name>
<dbReference type="SMART" id="SM00086">
    <property type="entry name" value="PAC"/>
    <property type="match status" value="1"/>
</dbReference>
<dbReference type="InterPro" id="IPR005467">
    <property type="entry name" value="His_kinase_dom"/>
</dbReference>
<dbReference type="CDD" id="cd00130">
    <property type="entry name" value="PAS"/>
    <property type="match status" value="3"/>
</dbReference>
<dbReference type="SMART" id="SM00091">
    <property type="entry name" value="PAS"/>
    <property type="match status" value="3"/>
</dbReference>
<keyword evidence="5 9" id="KW-0418">Kinase</keyword>
<keyword evidence="10" id="KW-1185">Reference proteome</keyword>
<dbReference type="Gene3D" id="1.10.287.130">
    <property type="match status" value="1"/>
</dbReference>
<dbReference type="PRINTS" id="PR00344">
    <property type="entry name" value="BCTRLSENSOR"/>
</dbReference>
<evidence type="ECO:0000259" key="8">
    <source>
        <dbReference type="PROSITE" id="PS50113"/>
    </source>
</evidence>
<dbReference type="EC" id="2.7.13.3" evidence="2"/>
<evidence type="ECO:0000256" key="1">
    <source>
        <dbReference type="ARBA" id="ARBA00000085"/>
    </source>
</evidence>
<protein>
    <recommendedName>
        <fullName evidence="2">histidine kinase</fullName>
        <ecNumber evidence="2">2.7.13.3</ecNumber>
    </recommendedName>
</protein>
<dbReference type="Pfam" id="PF02518">
    <property type="entry name" value="HATPase_c"/>
    <property type="match status" value="1"/>
</dbReference>
<dbReference type="PANTHER" id="PTHR43304">
    <property type="entry name" value="PHYTOCHROME-LIKE PROTEIN CPH1"/>
    <property type="match status" value="1"/>
</dbReference>
<dbReference type="SUPFAM" id="SSF55874">
    <property type="entry name" value="ATPase domain of HSP90 chaperone/DNA topoisomerase II/histidine kinase"/>
    <property type="match status" value="1"/>
</dbReference>
<feature type="domain" description="Histidine kinase" evidence="6">
    <location>
        <begin position="404"/>
        <end position="620"/>
    </location>
</feature>
<dbReference type="PANTHER" id="PTHR43304:SF1">
    <property type="entry name" value="PAC DOMAIN-CONTAINING PROTEIN"/>
    <property type="match status" value="1"/>
</dbReference>
<evidence type="ECO:0000259" key="6">
    <source>
        <dbReference type="PROSITE" id="PS50109"/>
    </source>
</evidence>
<organism evidence="9 10">
    <name type="scientific">Hymenobacter canadensis</name>
    <dbReference type="NCBI Taxonomy" id="2999067"/>
    <lineage>
        <taxon>Bacteria</taxon>
        <taxon>Pseudomonadati</taxon>
        <taxon>Bacteroidota</taxon>
        <taxon>Cytophagia</taxon>
        <taxon>Cytophagales</taxon>
        <taxon>Hymenobacteraceae</taxon>
        <taxon>Hymenobacter</taxon>
    </lineage>
</organism>
<dbReference type="Pfam" id="PF08448">
    <property type="entry name" value="PAS_4"/>
    <property type="match status" value="2"/>
</dbReference>
<evidence type="ECO:0000259" key="7">
    <source>
        <dbReference type="PROSITE" id="PS50112"/>
    </source>
</evidence>
<dbReference type="EMBL" id="CP114767">
    <property type="protein sequence ID" value="WBA42503.1"/>
    <property type="molecule type" value="Genomic_DNA"/>
</dbReference>
<dbReference type="InterPro" id="IPR000700">
    <property type="entry name" value="PAS-assoc_C"/>
</dbReference>
<evidence type="ECO:0000256" key="4">
    <source>
        <dbReference type="ARBA" id="ARBA00022679"/>
    </source>
</evidence>
<evidence type="ECO:0000313" key="10">
    <source>
        <dbReference type="Proteomes" id="UP001211005"/>
    </source>
</evidence>
<dbReference type="InterPro" id="IPR004358">
    <property type="entry name" value="Sig_transdc_His_kin-like_C"/>
</dbReference>
<dbReference type="InterPro" id="IPR013656">
    <property type="entry name" value="PAS_4"/>
</dbReference>
<dbReference type="SUPFAM" id="SSF47384">
    <property type="entry name" value="Homodimeric domain of signal transducing histidine kinase"/>
    <property type="match status" value="1"/>
</dbReference>
<dbReference type="InterPro" id="IPR013655">
    <property type="entry name" value="PAS_fold_3"/>
</dbReference>
<gene>
    <name evidence="9" type="ORF">O3303_02840</name>
</gene>
<evidence type="ECO:0000313" key="9">
    <source>
        <dbReference type="EMBL" id="WBA42503.1"/>
    </source>
</evidence>
<accession>A0ABY7LUD0</accession>
<dbReference type="InterPro" id="IPR036890">
    <property type="entry name" value="HATPase_C_sf"/>
</dbReference>
<feature type="domain" description="PAC" evidence="8">
    <location>
        <begin position="334"/>
        <end position="386"/>
    </location>
</feature>
<dbReference type="InterPro" id="IPR003661">
    <property type="entry name" value="HisK_dim/P_dom"/>
</dbReference>
<dbReference type="GO" id="GO:0016301">
    <property type="term" value="F:kinase activity"/>
    <property type="evidence" value="ECO:0007669"/>
    <property type="project" value="UniProtKB-KW"/>
</dbReference>
<dbReference type="SMART" id="SM00387">
    <property type="entry name" value="HATPase_c"/>
    <property type="match status" value="1"/>
</dbReference>
<dbReference type="RefSeq" id="WP_269560557.1">
    <property type="nucleotide sequence ID" value="NZ_CP114767.1"/>
</dbReference>
<reference evidence="9 10" key="1">
    <citation type="submission" date="2022-12" db="EMBL/GenBank/DDBJ databases">
        <title>Hymenobacter canadensis sp. nov. isolated from lake water of the Cambridge Bay, Canada.</title>
        <authorList>
            <person name="Kim W.H."/>
            <person name="Lee Y.M."/>
        </authorList>
    </citation>
    <scope>NUCLEOTIDE SEQUENCE [LARGE SCALE GENOMIC DNA]</scope>
    <source>
        <strain evidence="9 10">PAMC 29467</strain>
    </source>
</reference>
<dbReference type="PROSITE" id="PS50113">
    <property type="entry name" value="PAC"/>
    <property type="match status" value="1"/>
</dbReference>
<sequence length="621" mass="68579">MIDNYTVSAIGASPAAVEEACVSFAAQGVFQSANPLFLQLLGCPAAALEGRSVAELLDAAAARQVLQLLQEPPAAARVLSMEATLHSPAGSTHLAQLTLLPLGPAAGLACVVRPVPPTLPIEKALRQQENQLSVIFASIADVIFVLDVQPGFHYRFLFVNQAFETITGIAREAVIGRLVQEVIPEPSLTLVLDNYRQAVENRQAVMWQETTDYPTGQLIAQVCVTPVINEAGACCQLVGIVHDLTAQHQIEERLRASNERFIYALKATTDAIYDWDIRADTLYWGEGFEDLFGYQLDRNPTDFNQWADYVHLEDAAHTVDDLRHTAHDTQGSHWQQEYRFQRADGSWATVFDRGYIIRDAQGQAVRMIGAMQDITERKQAEEQQQRLAQDVYKQNADLQQFTYILSHNLRAPLANAEGFASLLARVPRQSEEFDTALTHLTTSLEQVGGVLEDINIILSARDKPVVAEPEAVPVGIVCRQVLQTLAPDLERCQGQVFCAIPDVLLLPGKRAYFYSIFLNLLSNAIKYRSAHRPLRVTIEAYQHPPGHTIITIADNGSGFEMPPVSQDVFQLYKRFHTTASGRGIGLFLVKAHVNSMGGSIFVHSIVRQGTTFTLQFSPPSA</sequence>
<dbReference type="InterPro" id="IPR001610">
    <property type="entry name" value="PAC"/>
</dbReference>
<dbReference type="PROSITE" id="PS50112">
    <property type="entry name" value="PAS"/>
    <property type="match status" value="2"/>
</dbReference>
<dbReference type="SUPFAM" id="SSF55785">
    <property type="entry name" value="PYP-like sensor domain (PAS domain)"/>
    <property type="match status" value="3"/>
</dbReference>
<feature type="domain" description="PAS" evidence="7">
    <location>
        <begin position="128"/>
        <end position="202"/>
    </location>
</feature>
<dbReference type="InterPro" id="IPR000014">
    <property type="entry name" value="PAS"/>
</dbReference>
<proteinExistence type="predicted"/>
<evidence type="ECO:0000256" key="3">
    <source>
        <dbReference type="ARBA" id="ARBA00022553"/>
    </source>
</evidence>
<evidence type="ECO:0000256" key="2">
    <source>
        <dbReference type="ARBA" id="ARBA00012438"/>
    </source>
</evidence>
<dbReference type="InterPro" id="IPR036097">
    <property type="entry name" value="HisK_dim/P_sf"/>
</dbReference>
<dbReference type="CDD" id="cd00082">
    <property type="entry name" value="HisKA"/>
    <property type="match status" value="1"/>
</dbReference>